<proteinExistence type="predicted"/>
<accession>A0A5A7NX75</accession>
<name>A0A5A7NX75_STRAF</name>
<evidence type="ECO:0000313" key="1">
    <source>
        <dbReference type="EMBL" id="GER24898.1"/>
    </source>
</evidence>
<protein>
    <submittedName>
        <fullName evidence="1">Ribosomal RNA small subunit methyltransferase B</fullName>
    </submittedName>
</protein>
<organism evidence="1 2">
    <name type="scientific">Striga asiatica</name>
    <name type="common">Asiatic witchweed</name>
    <name type="synonym">Buchnera asiatica</name>
    <dbReference type="NCBI Taxonomy" id="4170"/>
    <lineage>
        <taxon>Eukaryota</taxon>
        <taxon>Viridiplantae</taxon>
        <taxon>Streptophyta</taxon>
        <taxon>Embryophyta</taxon>
        <taxon>Tracheophyta</taxon>
        <taxon>Spermatophyta</taxon>
        <taxon>Magnoliopsida</taxon>
        <taxon>eudicotyledons</taxon>
        <taxon>Gunneridae</taxon>
        <taxon>Pentapetalae</taxon>
        <taxon>asterids</taxon>
        <taxon>lamiids</taxon>
        <taxon>Lamiales</taxon>
        <taxon>Orobanchaceae</taxon>
        <taxon>Buchnereae</taxon>
        <taxon>Striga</taxon>
    </lineage>
</organism>
<dbReference type="GO" id="GO:0032259">
    <property type="term" value="P:methylation"/>
    <property type="evidence" value="ECO:0007669"/>
    <property type="project" value="UniProtKB-KW"/>
</dbReference>
<keyword evidence="1" id="KW-0489">Methyltransferase</keyword>
<comment type="caution">
    <text evidence="1">The sequence shown here is derived from an EMBL/GenBank/DDBJ whole genome shotgun (WGS) entry which is preliminary data.</text>
</comment>
<dbReference type="EMBL" id="BKCP01000001">
    <property type="protein sequence ID" value="GER24898.1"/>
    <property type="molecule type" value="Genomic_DNA"/>
</dbReference>
<dbReference type="GO" id="GO:0008168">
    <property type="term" value="F:methyltransferase activity"/>
    <property type="evidence" value="ECO:0007669"/>
    <property type="project" value="UniProtKB-KW"/>
</dbReference>
<reference evidence="2" key="1">
    <citation type="journal article" date="2019" name="Curr. Biol.">
        <title>Genome Sequence of Striga asiatica Provides Insight into the Evolution of Plant Parasitism.</title>
        <authorList>
            <person name="Yoshida S."/>
            <person name="Kim S."/>
            <person name="Wafula E.K."/>
            <person name="Tanskanen J."/>
            <person name="Kim Y.M."/>
            <person name="Honaas L."/>
            <person name="Yang Z."/>
            <person name="Spallek T."/>
            <person name="Conn C.E."/>
            <person name="Ichihashi Y."/>
            <person name="Cheong K."/>
            <person name="Cui S."/>
            <person name="Der J.P."/>
            <person name="Gundlach H."/>
            <person name="Jiao Y."/>
            <person name="Hori C."/>
            <person name="Ishida J.K."/>
            <person name="Kasahara H."/>
            <person name="Kiba T."/>
            <person name="Kim M.S."/>
            <person name="Koo N."/>
            <person name="Laohavisit A."/>
            <person name="Lee Y.H."/>
            <person name="Lumba S."/>
            <person name="McCourt P."/>
            <person name="Mortimer J.C."/>
            <person name="Mutuku J.M."/>
            <person name="Nomura T."/>
            <person name="Sasaki-Sekimoto Y."/>
            <person name="Seto Y."/>
            <person name="Wang Y."/>
            <person name="Wakatake T."/>
            <person name="Sakakibara H."/>
            <person name="Demura T."/>
            <person name="Yamaguchi S."/>
            <person name="Yoneyama K."/>
            <person name="Manabe R.I."/>
            <person name="Nelson D.C."/>
            <person name="Schulman A.H."/>
            <person name="Timko M.P."/>
            <person name="dePamphilis C.W."/>
            <person name="Choi D."/>
            <person name="Shirasu K."/>
        </authorList>
    </citation>
    <scope>NUCLEOTIDE SEQUENCE [LARGE SCALE GENOMIC DNA]</scope>
    <source>
        <strain evidence="2">cv. UVA1</strain>
    </source>
</reference>
<dbReference type="AlphaFoldDB" id="A0A5A7NX75"/>
<gene>
    <name evidence="1" type="ORF">STAS_00452</name>
</gene>
<dbReference type="Proteomes" id="UP000325081">
    <property type="component" value="Unassembled WGS sequence"/>
</dbReference>
<evidence type="ECO:0000313" key="2">
    <source>
        <dbReference type="Proteomes" id="UP000325081"/>
    </source>
</evidence>
<keyword evidence="2" id="KW-1185">Reference proteome</keyword>
<sequence length="241" mass="27575">MRKKRKHVEIVLPLGGDLLAKKQYRQEAIRKWRLKKMKRSFPVSDRTYVNIQTSVALPNVDVTASDSFRQEGKKKAIKRWKAKKSRSQSVETSVTVFSGVNAVRQHCTLEPIFMQFKGLVCMILKQDPVKIINPKKSKKHHLKDGRPRLASILVTPLVLRSVPNCLHCLAKKFEYETYSLCCLDGVLQHNPYVKFLRRLKDVPNLTACQIILKTSSDVDQRVFNQPEVSQSSGCIMGWGGR</sequence>
<keyword evidence="1" id="KW-0808">Transferase</keyword>